<feature type="region of interest" description="Disordered" evidence="1">
    <location>
        <begin position="533"/>
        <end position="555"/>
    </location>
</feature>
<evidence type="ECO:0000313" key="4">
    <source>
        <dbReference type="Proteomes" id="UP000601435"/>
    </source>
</evidence>
<evidence type="ECO:0000313" key="3">
    <source>
        <dbReference type="EMBL" id="CAE7872459.1"/>
    </source>
</evidence>
<dbReference type="PANTHER" id="PTHR47027">
    <property type="entry name" value="REVERSE TRANSCRIPTASE DOMAIN-CONTAINING PROTEIN"/>
    <property type="match status" value="1"/>
</dbReference>
<dbReference type="EMBL" id="CAJNJA010061014">
    <property type="protein sequence ID" value="CAE7872459.1"/>
    <property type="molecule type" value="Genomic_DNA"/>
</dbReference>
<dbReference type="Proteomes" id="UP000601435">
    <property type="component" value="Unassembled WGS sequence"/>
</dbReference>
<gene>
    <name evidence="3" type="ORF">SNEC2469_LOCUS28257</name>
</gene>
<dbReference type="PANTHER" id="PTHR47027:SF20">
    <property type="entry name" value="REVERSE TRANSCRIPTASE-LIKE PROTEIN WITH RNA-DIRECTED DNA POLYMERASE DOMAIN"/>
    <property type="match status" value="1"/>
</dbReference>
<dbReference type="Pfam" id="PF00078">
    <property type="entry name" value="RVT_1"/>
    <property type="match status" value="1"/>
</dbReference>
<dbReference type="InterPro" id="IPR000477">
    <property type="entry name" value="RT_dom"/>
</dbReference>
<organism evidence="3 4">
    <name type="scientific">Symbiodinium necroappetens</name>
    <dbReference type="NCBI Taxonomy" id="1628268"/>
    <lineage>
        <taxon>Eukaryota</taxon>
        <taxon>Sar</taxon>
        <taxon>Alveolata</taxon>
        <taxon>Dinophyceae</taxon>
        <taxon>Suessiales</taxon>
        <taxon>Symbiodiniaceae</taxon>
        <taxon>Symbiodinium</taxon>
    </lineage>
</organism>
<dbReference type="OrthoDB" id="425014at2759"/>
<feature type="non-terminal residue" evidence="3">
    <location>
        <position position="1"/>
    </location>
</feature>
<proteinExistence type="predicted"/>
<protein>
    <recommendedName>
        <fullName evidence="2">Reverse transcriptase domain-containing protein</fullName>
    </recommendedName>
</protein>
<comment type="caution">
    <text evidence="3">The sequence shown here is derived from an EMBL/GenBank/DDBJ whole genome shotgun (WGS) entry which is preliminary data.</text>
</comment>
<dbReference type="AlphaFoldDB" id="A0A813AMR6"/>
<name>A0A813AMR6_9DINO</name>
<accession>A0A813AMR6</accession>
<dbReference type="PROSITE" id="PS50878">
    <property type="entry name" value="RT_POL"/>
    <property type="match status" value="1"/>
</dbReference>
<sequence>MDYKQQLTCLRSFYQDLYAPSDEPKLHSDSAPMLQLSPEEAQQRLASLPVGKAVPPQFAPTAAFRACSDVLAGWLSEKIQHLPDVPEEWAECWLALLPKVTCPTLPKQLRPIGLTEPTGRAYAGALQDRLRPYAMAYIGAWPQLAYVPNRSTGDALRRVLRHCDSVRSSQKRRRYDIQQARWHSVSASSGTSAKIGGIQAIQASFDLTQAFDRLGWTLVHEALIDAQVPVELRGQLLDFYRHLGYHLRFGDEHAVVRASRGVKQGCKVAPLLWSLTTGLLMRRLARRTSQAWLLRVLTAFADDLHLGQEVRSLEMLTLAVLRIGHLIEVLEEARMIINTDKSVILISLPFSFDTKWRRRNLCRVGDTVRLQLRTPSGRGYKLPVVSQHKYLGAIITYEGDCAEHTVAYRLQQTWAAWSRLRPALTSASAPALPIRLRLWKACIPPIALYALDCLPLHRRLLTQVQHALTRQLRAVARSQAHLTHESTDSLHHRLGVPLVQHTLLQTAVKQLERMQHLPAEARFLDCTDTSGANAAPTRSDLQERQPALPAGVALH</sequence>
<evidence type="ECO:0000256" key="1">
    <source>
        <dbReference type="SAM" id="MobiDB-lite"/>
    </source>
</evidence>
<keyword evidence="4" id="KW-1185">Reference proteome</keyword>
<feature type="domain" description="Reverse transcriptase" evidence="2">
    <location>
        <begin position="78"/>
        <end position="395"/>
    </location>
</feature>
<reference evidence="3" key="1">
    <citation type="submission" date="2021-02" db="EMBL/GenBank/DDBJ databases">
        <authorList>
            <person name="Dougan E. K."/>
            <person name="Rhodes N."/>
            <person name="Thang M."/>
            <person name="Chan C."/>
        </authorList>
    </citation>
    <scope>NUCLEOTIDE SEQUENCE</scope>
</reference>
<evidence type="ECO:0000259" key="2">
    <source>
        <dbReference type="PROSITE" id="PS50878"/>
    </source>
</evidence>